<protein>
    <submittedName>
        <fullName evidence="3">Hint domain-containing protein</fullName>
    </submittedName>
</protein>
<dbReference type="EMBL" id="JBHRXI010000001">
    <property type="protein sequence ID" value="MFC3612219.1"/>
    <property type="molecule type" value="Genomic_DNA"/>
</dbReference>
<dbReference type="InterPro" id="IPR049804">
    <property type="entry name" value="Choice_anch_L"/>
</dbReference>
<comment type="caution">
    <text evidence="3">The sequence shown here is derived from an EMBL/GenBank/DDBJ whole genome shotgun (WGS) entry which is preliminary data.</text>
</comment>
<reference evidence="4" key="1">
    <citation type="journal article" date="2019" name="Int. J. Syst. Evol. Microbiol.">
        <title>The Global Catalogue of Microorganisms (GCM) 10K type strain sequencing project: providing services to taxonomists for standard genome sequencing and annotation.</title>
        <authorList>
            <consortium name="The Broad Institute Genomics Platform"/>
            <consortium name="The Broad Institute Genome Sequencing Center for Infectious Disease"/>
            <person name="Wu L."/>
            <person name="Ma J."/>
        </authorList>
    </citation>
    <scope>NUCLEOTIDE SEQUENCE [LARGE SCALE GENOMIC DNA]</scope>
    <source>
        <strain evidence="4">KCTC 42911</strain>
    </source>
</reference>
<evidence type="ECO:0000256" key="1">
    <source>
        <dbReference type="SAM" id="MobiDB-lite"/>
    </source>
</evidence>
<dbReference type="NCBIfam" id="NF038133">
    <property type="entry name" value="choice_anch_L"/>
    <property type="match status" value="1"/>
</dbReference>
<dbReference type="Gene3D" id="2.170.16.10">
    <property type="entry name" value="Hedgehog/Intein (Hint) domain"/>
    <property type="match status" value="1"/>
</dbReference>
<gene>
    <name evidence="3" type="ORF">ACFORG_00480</name>
</gene>
<keyword evidence="4" id="KW-1185">Reference proteome</keyword>
<dbReference type="InterPro" id="IPR028992">
    <property type="entry name" value="Hedgehog/Intein_dom"/>
</dbReference>
<sequence length="524" mass="56197">MATGAELNYQVNASATAMAQEIFGDGVSIVDASYSGDRNSSAIYSNGDALAPGATPGDSGVILSTGRATNFTRSGGDPNRATNTSTNTRGENGNDDFDEAAGTRTYDASYLDVTFIPTEDKMTMQFVFSSEEYPEFQNSVYQDFVGVWINGQQVDLAVGNGDTDPGNINSVSNENLFLDNTGDDYNTEMDGLTVTMTLTMDVIAGAENTIRIGVADVSDSNYDSNLLIAADSIQTDFVAITDETTLYPDGSVTLDVLANDESASGGVLTITHINNVAVNAGDIVTLNTGQTVQLNADGTITVFGDGDTEDFNFTYSATNGTNDDTGFVKVSQVPCFVAGTLIRTARGERPVEALRLGEMVETRDHGPQPLRWIGRRRVAAEGEFAPIHIRAGTFGRHGDVMVSPQHRILVRDSLAELLFGEAEVLVAARDLVNDRSVTRRPGGAVTYVHMMFDAHEVVWASGLETESFLPGPQTTSVFEQPVIDEICRIFPELDPQTGLGYGPAARRTLRSYEAGLLFADRRVA</sequence>
<dbReference type="Proteomes" id="UP001595629">
    <property type="component" value="Unassembled WGS sequence"/>
</dbReference>
<organism evidence="3 4">
    <name type="scientific">Lutimaribacter marinistellae</name>
    <dbReference type="NCBI Taxonomy" id="1820329"/>
    <lineage>
        <taxon>Bacteria</taxon>
        <taxon>Pseudomonadati</taxon>
        <taxon>Pseudomonadota</taxon>
        <taxon>Alphaproteobacteria</taxon>
        <taxon>Rhodobacterales</taxon>
        <taxon>Roseobacteraceae</taxon>
        <taxon>Lutimaribacter</taxon>
    </lineage>
</organism>
<proteinExistence type="predicted"/>
<evidence type="ECO:0000313" key="4">
    <source>
        <dbReference type="Proteomes" id="UP001595629"/>
    </source>
</evidence>
<dbReference type="RefSeq" id="WP_386733410.1">
    <property type="nucleotide sequence ID" value="NZ_JBHRXI010000001.1"/>
</dbReference>
<evidence type="ECO:0000313" key="3">
    <source>
        <dbReference type="EMBL" id="MFC3612219.1"/>
    </source>
</evidence>
<dbReference type="Pfam" id="PF13403">
    <property type="entry name" value="Hint_2"/>
    <property type="match status" value="1"/>
</dbReference>
<accession>A0ABV7TC36</accession>
<dbReference type="SUPFAM" id="SSF51294">
    <property type="entry name" value="Hedgehog/intein (Hint) domain"/>
    <property type="match status" value="1"/>
</dbReference>
<feature type="compositionally biased region" description="Polar residues" evidence="1">
    <location>
        <begin position="80"/>
        <end position="91"/>
    </location>
</feature>
<name>A0ABV7TC36_9RHOB</name>
<feature type="domain" description="Hedgehog/Intein (Hint)" evidence="2">
    <location>
        <begin position="334"/>
        <end position="471"/>
    </location>
</feature>
<feature type="region of interest" description="Disordered" evidence="1">
    <location>
        <begin position="68"/>
        <end position="100"/>
    </location>
</feature>
<dbReference type="InterPro" id="IPR036844">
    <property type="entry name" value="Hint_dom_sf"/>
</dbReference>
<evidence type="ECO:0000259" key="2">
    <source>
        <dbReference type="Pfam" id="PF13403"/>
    </source>
</evidence>